<dbReference type="Pfam" id="PF12762">
    <property type="entry name" value="DDE_Tnp_IS1595"/>
    <property type="match status" value="1"/>
</dbReference>
<feature type="region of interest" description="Disordered" evidence="1">
    <location>
        <begin position="142"/>
        <end position="166"/>
    </location>
</feature>
<feature type="compositionally biased region" description="Basic and acidic residues" evidence="1">
    <location>
        <begin position="144"/>
        <end position="155"/>
    </location>
</feature>
<evidence type="ECO:0000259" key="2">
    <source>
        <dbReference type="SMART" id="SM01126"/>
    </source>
</evidence>
<dbReference type="PANTHER" id="PTHR47163">
    <property type="entry name" value="DDE_TNP_IS1595 DOMAIN-CONTAINING PROTEIN"/>
    <property type="match status" value="1"/>
</dbReference>
<dbReference type="NCBIfam" id="NF033547">
    <property type="entry name" value="transpos_IS1595"/>
    <property type="match status" value="1"/>
</dbReference>
<dbReference type="InterPro" id="IPR053164">
    <property type="entry name" value="IS1016-like_transposase"/>
</dbReference>
<dbReference type="EMBL" id="SNRY01000696">
    <property type="protein sequence ID" value="KAA6337478.1"/>
    <property type="molecule type" value="Genomic_DNA"/>
</dbReference>
<dbReference type="SMART" id="SM01126">
    <property type="entry name" value="DDE_Tnp_IS1595"/>
    <property type="match status" value="1"/>
</dbReference>
<dbReference type="InterPro" id="IPR024445">
    <property type="entry name" value="Tnp_ISXO2-like"/>
</dbReference>
<sequence>MTYFEFTKRFPTEKDAIDYIIDKKYKGQLVCPKCGCVHNKIYRQHYNPRNIYCRNCKSEFSGLAGTIFENTHLDLRMWLYAINLVIVSRKGISAMQLQRELGMKSYKGAWRMMQQIRKAMAKEEMKEVFEAVVEIDETYVGGKPRKENNHNDTHTNKRGRGTSKTPVIGVKERSTGKVHAVVANKNEFGKQLTGKQLFKVLNKVCKDNTTVMTDQFSGYNILDKENEKNFIRLKVDHSVMFSLGNGIHTNGIESFWATLKRGVYGIFHHISTRYLQSYVNEFCFRLNYRDNEVAFDRLVGLAVL</sequence>
<comment type="caution">
    <text evidence="3">The sequence shown here is derived from an EMBL/GenBank/DDBJ whole genome shotgun (WGS) entry which is preliminary data.</text>
</comment>
<organism evidence="3">
    <name type="scientific">termite gut metagenome</name>
    <dbReference type="NCBI Taxonomy" id="433724"/>
    <lineage>
        <taxon>unclassified sequences</taxon>
        <taxon>metagenomes</taxon>
        <taxon>organismal metagenomes</taxon>
    </lineage>
</organism>
<name>A0A5J4RV81_9ZZZZ</name>
<protein>
    <recommendedName>
        <fullName evidence="2">ISXO2-like transposase domain-containing protein</fullName>
    </recommendedName>
</protein>
<dbReference type="AlphaFoldDB" id="A0A5J4RV81"/>
<proteinExistence type="predicted"/>
<gene>
    <name evidence="3" type="ORF">EZS27_014439</name>
</gene>
<feature type="domain" description="ISXO2-like transposase" evidence="2">
    <location>
        <begin position="128"/>
        <end position="287"/>
    </location>
</feature>
<evidence type="ECO:0000256" key="1">
    <source>
        <dbReference type="SAM" id="MobiDB-lite"/>
    </source>
</evidence>
<dbReference type="PANTHER" id="PTHR47163:SF2">
    <property type="entry name" value="SI:DKEY-17M8.2"/>
    <property type="match status" value="1"/>
</dbReference>
<reference evidence="3" key="1">
    <citation type="submission" date="2019-03" db="EMBL/GenBank/DDBJ databases">
        <title>Single cell metagenomics reveals metabolic interactions within the superorganism composed of flagellate Streblomastix strix and complex community of Bacteroidetes bacteria on its surface.</title>
        <authorList>
            <person name="Treitli S.C."/>
            <person name="Kolisko M."/>
            <person name="Husnik F."/>
            <person name="Keeling P."/>
            <person name="Hampl V."/>
        </authorList>
    </citation>
    <scope>NUCLEOTIDE SEQUENCE</scope>
    <source>
        <strain evidence="3">STM</strain>
    </source>
</reference>
<accession>A0A5J4RV81</accession>
<evidence type="ECO:0000313" key="3">
    <source>
        <dbReference type="EMBL" id="KAA6337478.1"/>
    </source>
</evidence>